<proteinExistence type="predicted"/>
<dbReference type="InParanoid" id="T1HXK8"/>
<reference evidence="1" key="1">
    <citation type="submission" date="2015-05" db="UniProtKB">
        <authorList>
            <consortium name="EnsemblMetazoa"/>
        </authorList>
    </citation>
    <scope>IDENTIFICATION</scope>
</reference>
<organism evidence="1 2">
    <name type="scientific">Rhodnius prolixus</name>
    <name type="common">Triatomid bug</name>
    <dbReference type="NCBI Taxonomy" id="13249"/>
    <lineage>
        <taxon>Eukaryota</taxon>
        <taxon>Metazoa</taxon>
        <taxon>Ecdysozoa</taxon>
        <taxon>Arthropoda</taxon>
        <taxon>Hexapoda</taxon>
        <taxon>Insecta</taxon>
        <taxon>Pterygota</taxon>
        <taxon>Neoptera</taxon>
        <taxon>Paraneoptera</taxon>
        <taxon>Hemiptera</taxon>
        <taxon>Heteroptera</taxon>
        <taxon>Panheteroptera</taxon>
        <taxon>Cimicomorpha</taxon>
        <taxon>Reduviidae</taxon>
        <taxon>Triatominae</taxon>
        <taxon>Rhodnius</taxon>
    </lineage>
</organism>
<evidence type="ECO:0000313" key="2">
    <source>
        <dbReference type="Proteomes" id="UP000015103"/>
    </source>
</evidence>
<dbReference type="Proteomes" id="UP000015103">
    <property type="component" value="Unassembled WGS sequence"/>
</dbReference>
<keyword evidence="2" id="KW-1185">Reference proteome</keyword>
<protein>
    <submittedName>
        <fullName evidence="1">Pecanex-like protein</fullName>
    </submittedName>
</protein>
<dbReference type="eggNOG" id="KOG3604">
    <property type="taxonomic scope" value="Eukaryota"/>
</dbReference>
<dbReference type="EMBL" id="ACPB03015646">
    <property type="status" value="NOT_ANNOTATED_CDS"/>
    <property type="molecule type" value="Genomic_DNA"/>
</dbReference>
<dbReference type="OMA" id="CHRDITK"/>
<name>T1HXK8_RHOPR</name>
<dbReference type="HOGENOM" id="CLU_2416014_0_0_1"/>
<dbReference type="EnsemblMetazoa" id="RPRC008778-RA">
    <property type="protein sequence ID" value="RPRC008778-PA"/>
    <property type="gene ID" value="RPRC008778"/>
</dbReference>
<evidence type="ECO:0000313" key="1">
    <source>
        <dbReference type="EnsemblMetazoa" id="RPRC008778-PA"/>
    </source>
</evidence>
<dbReference type="AlphaFoldDB" id="T1HXK8"/>
<dbReference type="VEuPathDB" id="VectorBase:RPRC008778"/>
<sequence>MDPNQVYDCINLGRRIDVVWPDEKMRAQGGRSQWGDWVPLPGMEGQVVHKWVPCHRDITKRSHVDRTILLVKIDERYVPIAECGILDLGPDL</sequence>
<dbReference type="STRING" id="13249.T1HXK8"/>
<accession>T1HXK8</accession>